<feature type="region of interest" description="Disordered" evidence="1">
    <location>
        <begin position="22"/>
        <end position="57"/>
    </location>
</feature>
<dbReference type="InterPro" id="IPR036915">
    <property type="entry name" value="Cyclin-like_sf"/>
</dbReference>
<protein>
    <recommendedName>
        <fullName evidence="3">Cyclin</fullName>
    </recommendedName>
</protein>
<evidence type="ECO:0000256" key="1">
    <source>
        <dbReference type="SAM" id="MobiDB-lite"/>
    </source>
</evidence>
<accession>A0A7S1TK30</accession>
<name>A0A7S1TK30_9RHOD</name>
<dbReference type="CDD" id="cd20558">
    <property type="entry name" value="CYCLIN_ScPCL7-like"/>
    <property type="match status" value="1"/>
</dbReference>
<dbReference type="SUPFAM" id="SSF47954">
    <property type="entry name" value="Cyclin-like"/>
    <property type="match status" value="1"/>
</dbReference>
<dbReference type="PANTHER" id="PTHR15615">
    <property type="match status" value="1"/>
</dbReference>
<evidence type="ECO:0008006" key="3">
    <source>
        <dbReference type="Google" id="ProtNLM"/>
    </source>
</evidence>
<dbReference type="PANTHER" id="PTHR15615:SF108">
    <property type="entry name" value="PROTEIN CNPPD1"/>
    <property type="match status" value="1"/>
</dbReference>
<dbReference type="InterPro" id="IPR013922">
    <property type="entry name" value="Cyclin_PHO80-like"/>
</dbReference>
<feature type="compositionally biased region" description="Basic and acidic residues" evidence="1">
    <location>
        <begin position="43"/>
        <end position="57"/>
    </location>
</feature>
<sequence>MVTAKEAACNFESNDCGTMLSQPAQKRREAAQNSLSSDMLRGSSHDPVHDSSAHTLERSLSETRALQGVIERVLTERIAKNDVRRELDCLVSSFHGFKPPAISTVDYVRRIFSYSHCSPACFSTAMYYIDHLGQQRSRSEFCVTTLNVHRVFLVAILLAIKYMEDVSFSNEHFARVGGVSLTELNRLELSMLKALDFRLYVSAEDLRTYEATLVRECVEYLDADDLKAQTPRSPLRKPVITYCTDIYLSGDISQATSAASTSTALSRVSSCDPLWIALGDAGLIARDSVRSGLLSPVSLASAARAN</sequence>
<dbReference type="Gene3D" id="1.10.472.10">
    <property type="entry name" value="Cyclin-like"/>
    <property type="match status" value="1"/>
</dbReference>
<reference evidence="2" key="1">
    <citation type="submission" date="2021-01" db="EMBL/GenBank/DDBJ databases">
        <authorList>
            <person name="Corre E."/>
            <person name="Pelletier E."/>
            <person name="Niang G."/>
            <person name="Scheremetjew M."/>
            <person name="Finn R."/>
            <person name="Kale V."/>
            <person name="Holt S."/>
            <person name="Cochrane G."/>
            <person name="Meng A."/>
            <person name="Brown T."/>
            <person name="Cohen L."/>
        </authorList>
    </citation>
    <scope>NUCLEOTIDE SEQUENCE</scope>
    <source>
        <strain evidence="2">CCMP3124</strain>
    </source>
</reference>
<dbReference type="Pfam" id="PF08613">
    <property type="entry name" value="Cyclin"/>
    <property type="match status" value="1"/>
</dbReference>
<proteinExistence type="predicted"/>
<dbReference type="GO" id="GO:0019901">
    <property type="term" value="F:protein kinase binding"/>
    <property type="evidence" value="ECO:0007669"/>
    <property type="project" value="InterPro"/>
</dbReference>
<organism evidence="2">
    <name type="scientific">Erythrolobus australicus</name>
    <dbReference type="NCBI Taxonomy" id="1077150"/>
    <lineage>
        <taxon>Eukaryota</taxon>
        <taxon>Rhodophyta</taxon>
        <taxon>Bangiophyceae</taxon>
        <taxon>Porphyridiales</taxon>
        <taxon>Porphyridiaceae</taxon>
        <taxon>Erythrolobus</taxon>
    </lineage>
</organism>
<gene>
    <name evidence="2" type="ORF">EAUS1353_LOCUS933</name>
</gene>
<evidence type="ECO:0000313" key="2">
    <source>
        <dbReference type="EMBL" id="CAD9239197.1"/>
    </source>
</evidence>
<dbReference type="AlphaFoldDB" id="A0A7S1TK30"/>
<dbReference type="EMBL" id="HBGI01001438">
    <property type="protein sequence ID" value="CAD9239197.1"/>
    <property type="molecule type" value="Transcribed_RNA"/>
</dbReference>